<dbReference type="PANTHER" id="PTHR43110:SF1">
    <property type="entry name" value="THIOL PEROXIDASE"/>
    <property type="match status" value="1"/>
</dbReference>
<dbReference type="InterPro" id="IPR036249">
    <property type="entry name" value="Thioredoxin-like_sf"/>
</dbReference>
<keyword evidence="2" id="KW-0049">Antioxidant</keyword>
<proteinExistence type="predicted"/>
<dbReference type="CDD" id="cd02970">
    <property type="entry name" value="PRX_like2"/>
    <property type="match status" value="1"/>
</dbReference>
<evidence type="ECO:0000259" key="4">
    <source>
        <dbReference type="PROSITE" id="PS51352"/>
    </source>
</evidence>
<comment type="caution">
    <text evidence="5">The sequence shown here is derived from an EMBL/GenBank/DDBJ whole genome shotgun (WGS) entry which is preliminary data.</text>
</comment>
<dbReference type="KEGG" id="cwa:CwatDRAFT_2795"/>
<evidence type="ECO:0000256" key="2">
    <source>
        <dbReference type="ARBA" id="ARBA00022862"/>
    </source>
</evidence>
<reference evidence="5" key="2">
    <citation type="submission" date="2005-06" db="EMBL/GenBank/DDBJ databases">
        <title>Sequencing of the draft genome and assembly of Crocosphaera watsonii WH 8501.</title>
        <authorList>
            <consortium name="US DOE Joint Genome Institute (JGI-PGF)"/>
            <person name="Copeland A."/>
            <person name="Lucas S."/>
            <person name="Lapidus A."/>
            <person name="Barry K."/>
            <person name="Detter C."/>
            <person name="Glavina T."/>
            <person name="Hammon N."/>
            <person name="Israni S."/>
            <person name="Pitluck S."/>
            <person name="Richardson P."/>
        </authorList>
    </citation>
    <scope>NUCLEOTIDE SEQUENCE [LARGE SCALE GENOMIC DNA]</scope>
    <source>
        <strain evidence="5">WH 8501</strain>
    </source>
</reference>
<evidence type="ECO:0000256" key="3">
    <source>
        <dbReference type="ARBA" id="ARBA00023284"/>
    </source>
</evidence>
<dbReference type="GO" id="GO:0004601">
    <property type="term" value="F:peroxidase activity"/>
    <property type="evidence" value="ECO:0007669"/>
    <property type="project" value="UniProtKB-KW"/>
</dbReference>
<name>Q4C191_CROWT</name>
<dbReference type="OrthoDB" id="422376at2"/>
<dbReference type="Proteomes" id="UP000003922">
    <property type="component" value="Unassembled WGS sequence"/>
</dbReference>
<dbReference type="InterPro" id="IPR050455">
    <property type="entry name" value="Tpx_Peroxidase_subfamily"/>
</dbReference>
<dbReference type="Gene3D" id="3.40.30.10">
    <property type="entry name" value="Glutaredoxin"/>
    <property type="match status" value="1"/>
</dbReference>
<evidence type="ECO:0000313" key="5">
    <source>
        <dbReference type="EMBL" id="EAM49929.1"/>
    </source>
</evidence>
<sequence length="178" mass="20294">MLTSTDFTGLINRRFFNNFLPIPATNQILLGGKAPDFTLPDITNNGTVRLGDYFPEKPVILAFTRIFTEKQYCPFCYPHILSLNKYYERFVERGVEVLMITSTDAKQSEIVVRDLGLKMPLLSNPNCRVFRMYHTGQALGAPLPAQFILDKTGKVQYKHLFSFIDHNASVDQLLLKIS</sequence>
<accession>Q4C191</accession>
<gene>
    <name evidence="5" type="ORF">CwatDRAFT_2795</name>
</gene>
<keyword evidence="3" id="KW-0676">Redox-active center</keyword>
<reference evidence="5" key="3">
    <citation type="submission" date="2016-12" db="EMBL/GenBank/DDBJ databases">
        <title>Annotation of the draft genome assembly of Crocosphaera watsonii WH 8501.</title>
        <authorList>
            <consortium name="US DOE Joint Genome Institute (JGI-ORNL)"/>
            <person name="Larimer F."/>
            <person name="Land M."/>
        </authorList>
    </citation>
    <scope>NUCLEOTIDE SEQUENCE</scope>
    <source>
        <strain evidence="5">WH 8501</strain>
    </source>
</reference>
<keyword evidence="1" id="KW-0575">Peroxidase</keyword>
<keyword evidence="1" id="KW-0560">Oxidoreductase</keyword>
<dbReference type="InterPro" id="IPR013766">
    <property type="entry name" value="Thioredoxin_domain"/>
</dbReference>
<dbReference type="AlphaFoldDB" id="Q4C191"/>
<dbReference type="PANTHER" id="PTHR43110">
    <property type="entry name" value="THIOL PEROXIDASE"/>
    <property type="match status" value="1"/>
</dbReference>
<dbReference type="Pfam" id="PF00578">
    <property type="entry name" value="AhpC-TSA"/>
    <property type="match status" value="1"/>
</dbReference>
<dbReference type="SUPFAM" id="SSF52833">
    <property type="entry name" value="Thioredoxin-like"/>
    <property type="match status" value="1"/>
</dbReference>
<protein>
    <submittedName>
        <fullName evidence="5">Similar to Peroxiredoxin</fullName>
    </submittedName>
</protein>
<evidence type="ECO:0000313" key="6">
    <source>
        <dbReference type="Proteomes" id="UP000003922"/>
    </source>
</evidence>
<organism evidence="5 6">
    <name type="scientific">Crocosphaera watsonii WH 8501</name>
    <dbReference type="NCBI Taxonomy" id="165597"/>
    <lineage>
        <taxon>Bacteria</taxon>
        <taxon>Bacillati</taxon>
        <taxon>Cyanobacteriota</taxon>
        <taxon>Cyanophyceae</taxon>
        <taxon>Oscillatoriophycideae</taxon>
        <taxon>Chroococcales</taxon>
        <taxon>Aphanothecaceae</taxon>
        <taxon>Crocosphaera</taxon>
    </lineage>
</organism>
<dbReference type="InterPro" id="IPR000866">
    <property type="entry name" value="AhpC/TSA"/>
</dbReference>
<dbReference type="EMBL" id="AADV02000046">
    <property type="protein sequence ID" value="EAM49929.1"/>
    <property type="molecule type" value="Genomic_DNA"/>
</dbReference>
<evidence type="ECO:0000256" key="1">
    <source>
        <dbReference type="ARBA" id="ARBA00022559"/>
    </source>
</evidence>
<feature type="domain" description="Thioredoxin" evidence="4">
    <location>
        <begin position="28"/>
        <end position="178"/>
    </location>
</feature>
<keyword evidence="6" id="KW-1185">Reference proteome</keyword>
<reference evidence="5" key="1">
    <citation type="submission" date="2004-02" db="EMBL/GenBank/DDBJ databases">
        <authorList>
            <consortium name="DOE Joint Genome Institute"/>
        </authorList>
    </citation>
    <scope>NUCLEOTIDE SEQUENCE [LARGE SCALE GENOMIC DNA]</scope>
    <source>
        <strain evidence="5">WH 8501</strain>
    </source>
</reference>
<dbReference type="PROSITE" id="PS51352">
    <property type="entry name" value="THIOREDOXIN_2"/>
    <property type="match status" value="1"/>
</dbReference>
<dbReference type="RefSeq" id="WP_007306372.1">
    <property type="nucleotide sequence ID" value="NZ_AADV02000046.1"/>
</dbReference>